<dbReference type="CDD" id="cd04301">
    <property type="entry name" value="NAT_SF"/>
    <property type="match status" value="1"/>
</dbReference>
<dbReference type="SUPFAM" id="SSF55729">
    <property type="entry name" value="Acyl-CoA N-acyltransferases (Nat)"/>
    <property type="match status" value="1"/>
</dbReference>
<protein>
    <recommendedName>
        <fullName evidence="1">N-acetyltransferase domain-containing protein</fullName>
    </recommendedName>
</protein>
<dbReference type="Pfam" id="PF13527">
    <property type="entry name" value="Acetyltransf_9"/>
    <property type="match status" value="1"/>
</dbReference>
<dbReference type="GO" id="GO:0016747">
    <property type="term" value="F:acyltransferase activity, transferring groups other than amino-acyl groups"/>
    <property type="evidence" value="ECO:0007669"/>
    <property type="project" value="InterPro"/>
</dbReference>
<evidence type="ECO:0000313" key="3">
    <source>
        <dbReference type="Proteomes" id="UP000641932"/>
    </source>
</evidence>
<reference evidence="2" key="1">
    <citation type="journal article" date="2014" name="Int. J. Syst. Evol. Microbiol.">
        <title>Complete genome sequence of Corynebacterium casei LMG S-19264T (=DSM 44701T), isolated from a smear-ripened cheese.</title>
        <authorList>
            <consortium name="US DOE Joint Genome Institute (JGI-PGF)"/>
            <person name="Walter F."/>
            <person name="Albersmeier A."/>
            <person name="Kalinowski J."/>
            <person name="Ruckert C."/>
        </authorList>
    </citation>
    <scope>NUCLEOTIDE SEQUENCE</scope>
    <source>
        <strain evidence="2">CGMCC 4.7201</strain>
    </source>
</reference>
<gene>
    <name evidence="2" type="ORF">GCM10012280_15270</name>
</gene>
<organism evidence="2 3">
    <name type="scientific">Wenjunlia tyrosinilytica</name>
    <dbReference type="NCBI Taxonomy" id="1544741"/>
    <lineage>
        <taxon>Bacteria</taxon>
        <taxon>Bacillati</taxon>
        <taxon>Actinomycetota</taxon>
        <taxon>Actinomycetes</taxon>
        <taxon>Kitasatosporales</taxon>
        <taxon>Streptomycetaceae</taxon>
        <taxon>Wenjunlia</taxon>
    </lineage>
</organism>
<dbReference type="InterPro" id="IPR016181">
    <property type="entry name" value="Acyl_CoA_acyltransferase"/>
</dbReference>
<reference evidence="2" key="2">
    <citation type="submission" date="2020-09" db="EMBL/GenBank/DDBJ databases">
        <authorList>
            <person name="Sun Q."/>
            <person name="Zhou Y."/>
        </authorList>
    </citation>
    <scope>NUCLEOTIDE SEQUENCE</scope>
    <source>
        <strain evidence="2">CGMCC 4.7201</strain>
    </source>
</reference>
<accession>A0A917ZIU4</accession>
<dbReference type="PROSITE" id="PS51186">
    <property type="entry name" value="GNAT"/>
    <property type="match status" value="1"/>
</dbReference>
<dbReference type="Gene3D" id="3.40.630.30">
    <property type="match status" value="1"/>
</dbReference>
<comment type="caution">
    <text evidence="2">The sequence shown here is derived from an EMBL/GenBank/DDBJ whole genome shotgun (WGS) entry which is preliminary data.</text>
</comment>
<sequence length="213" mass="22322">MSAPEAIGGGHLRVPGVAGAEIPLRRHRPQPKTVPVLIRREAPADVPAVRAVTAAAFARPRTPVPVEVAVLDALRTCDGWLPSLSMVAVGGDGDAVGHGEVVGHVVCTRAHIDGAPVLGLGPLSVHPDHQRRGVGLALVHSVLGAADARDEPLVALLGSPAYYGRYGFRASTEYGITAPDPAWGEYFQVRPLTAYRPSLVGRFAYAEPFALAD</sequence>
<dbReference type="EMBL" id="BMMS01000005">
    <property type="protein sequence ID" value="GGO84243.1"/>
    <property type="molecule type" value="Genomic_DNA"/>
</dbReference>
<dbReference type="AlphaFoldDB" id="A0A917ZIU4"/>
<evidence type="ECO:0000313" key="2">
    <source>
        <dbReference type="EMBL" id="GGO84243.1"/>
    </source>
</evidence>
<feature type="domain" description="N-acetyltransferase" evidence="1">
    <location>
        <begin position="36"/>
        <end position="190"/>
    </location>
</feature>
<dbReference type="InterPro" id="IPR000182">
    <property type="entry name" value="GNAT_dom"/>
</dbReference>
<proteinExistence type="predicted"/>
<name>A0A917ZIU4_9ACTN</name>
<evidence type="ECO:0000259" key="1">
    <source>
        <dbReference type="PROSITE" id="PS51186"/>
    </source>
</evidence>
<dbReference type="Proteomes" id="UP000641932">
    <property type="component" value="Unassembled WGS sequence"/>
</dbReference>
<keyword evidence="3" id="KW-1185">Reference proteome</keyword>